<proteinExistence type="inferred from homology"/>
<dbReference type="PANTHER" id="PTHR43598">
    <property type="entry name" value="TUNGSTEN-CONTAINING FORMYLMETHANOFURAN DEHYDROGENASE 2 SUBUNIT B"/>
    <property type="match status" value="1"/>
</dbReference>
<dbReference type="Proteomes" id="UP000003676">
    <property type="component" value="Unassembled WGS sequence"/>
</dbReference>
<dbReference type="GO" id="GO:0030151">
    <property type="term" value="F:molybdenum ion binding"/>
    <property type="evidence" value="ECO:0007669"/>
    <property type="project" value="TreeGrafter"/>
</dbReference>
<comment type="cofactor">
    <cofactor evidence="1">
        <name>[4Fe-4S] cluster</name>
        <dbReference type="ChEBI" id="CHEBI:49883"/>
    </cofactor>
</comment>
<evidence type="ECO:0000256" key="8">
    <source>
        <dbReference type="ARBA" id="ARBA00023014"/>
    </source>
</evidence>
<dbReference type="PROSITE" id="PS51669">
    <property type="entry name" value="4FE4S_MOW_BIS_MGD"/>
    <property type="match status" value="1"/>
</dbReference>
<evidence type="ECO:0000256" key="5">
    <source>
        <dbReference type="ARBA" id="ARBA00022723"/>
    </source>
</evidence>
<dbReference type="GO" id="GO:0051539">
    <property type="term" value="F:4 iron, 4 sulfur cluster binding"/>
    <property type="evidence" value="ECO:0007669"/>
    <property type="project" value="UniProtKB-KW"/>
</dbReference>
<comment type="subcellular location">
    <subcellularLocation>
        <location evidence="2">Cell envelope</location>
    </subcellularLocation>
</comment>
<dbReference type="Pfam" id="PF04879">
    <property type="entry name" value="Molybdop_Fe4S4"/>
    <property type="match status" value="1"/>
</dbReference>
<evidence type="ECO:0000256" key="1">
    <source>
        <dbReference type="ARBA" id="ARBA00001966"/>
    </source>
</evidence>
<dbReference type="SMART" id="SM00926">
    <property type="entry name" value="Molybdop_Fe4S4"/>
    <property type="match status" value="1"/>
</dbReference>
<comment type="similarity">
    <text evidence="3">Belongs to the prokaryotic molybdopterin-containing oxidoreductase family.</text>
</comment>
<evidence type="ECO:0000256" key="7">
    <source>
        <dbReference type="ARBA" id="ARBA00023004"/>
    </source>
</evidence>
<evidence type="ECO:0000259" key="9">
    <source>
        <dbReference type="PROSITE" id="PS51669"/>
    </source>
</evidence>
<dbReference type="Gene3D" id="3.40.50.740">
    <property type="match status" value="1"/>
</dbReference>
<dbReference type="InterPro" id="IPR006963">
    <property type="entry name" value="Mopterin_OxRdtase_4Fe-4S_dom"/>
</dbReference>
<evidence type="ECO:0000256" key="3">
    <source>
        <dbReference type="ARBA" id="ARBA00010312"/>
    </source>
</evidence>
<dbReference type="GO" id="GO:0009055">
    <property type="term" value="F:electron transfer activity"/>
    <property type="evidence" value="ECO:0007669"/>
    <property type="project" value="TreeGrafter"/>
</dbReference>
<accession>B6WSI5</accession>
<dbReference type="AlphaFoldDB" id="B6WSI5"/>
<reference evidence="10 11" key="1">
    <citation type="submission" date="2008-10" db="EMBL/GenBank/DDBJ databases">
        <title>Draft genome sequence of Desulvovibrio piger (ATCC 29098).</title>
        <authorList>
            <person name="Sudarsanam P."/>
            <person name="Ley R."/>
            <person name="Guruge J."/>
            <person name="Turnbaugh P.J."/>
            <person name="Mahowald M."/>
            <person name="Liep D."/>
            <person name="Gordon J."/>
        </authorList>
    </citation>
    <scope>NUCLEOTIDE SEQUENCE [LARGE SCALE GENOMIC DNA]</scope>
    <source>
        <strain evidence="10 11">ATCC 29098</strain>
    </source>
</reference>
<dbReference type="HOGENOM" id="CLU_061371_1_0_7"/>
<dbReference type="EMBL" id="ABXU01000027">
    <property type="protein sequence ID" value="EEB34008.1"/>
    <property type="molecule type" value="Genomic_DNA"/>
</dbReference>
<dbReference type="InterPro" id="IPR027467">
    <property type="entry name" value="MopterinOxRdtase_cofactor_BS"/>
</dbReference>
<keyword evidence="6" id="KW-0560">Oxidoreductase</keyword>
<reference evidence="10 11" key="2">
    <citation type="submission" date="2008-10" db="EMBL/GenBank/DDBJ databases">
        <authorList>
            <person name="Fulton L."/>
            <person name="Clifton S."/>
            <person name="Fulton B."/>
            <person name="Xu J."/>
            <person name="Minx P."/>
            <person name="Pepin K.H."/>
            <person name="Johnson M."/>
            <person name="Bhonagiri V."/>
            <person name="Nash W.E."/>
            <person name="Mardis E.R."/>
            <person name="Wilson R.K."/>
        </authorList>
    </citation>
    <scope>NUCLEOTIDE SEQUENCE [LARGE SCALE GENOMIC DNA]</scope>
    <source>
        <strain evidence="10 11">ATCC 29098</strain>
    </source>
</reference>
<comment type="caution">
    <text evidence="10">The sequence shown here is derived from an EMBL/GenBank/DDBJ whole genome shotgun (WGS) entry which is preliminary data.</text>
</comment>
<protein>
    <submittedName>
        <fullName evidence="10">Tat pathway signal sequence domain protein</fullName>
    </submittedName>
</protein>
<feature type="domain" description="4Fe-4S Mo/W bis-MGD-type" evidence="9">
    <location>
        <begin position="108"/>
        <end position="164"/>
    </location>
</feature>
<gene>
    <name evidence="10" type="ORF">DESPIG_00974</name>
</gene>
<evidence type="ECO:0000313" key="11">
    <source>
        <dbReference type="Proteomes" id="UP000003676"/>
    </source>
</evidence>
<keyword evidence="4" id="KW-0004">4Fe-4S</keyword>
<dbReference type="SUPFAM" id="SSF53706">
    <property type="entry name" value="Formate dehydrogenase/DMSO reductase, domains 1-3"/>
    <property type="match status" value="1"/>
</dbReference>
<sequence length="253" mass="28702">MNNIVYLSYPLANFLFRCYGFIKYFLWGTLFQERFTEKTCRSSQPPGKHSLRHVPCFILTQERKPMSYTRRGFLKLAGVSALCLSLSQFGFNLGEAQAYAGSLKIEGAKEVITICPFCAVCCQVIAYVRDGKLVSTEGDPDFPVNEGALCAKGAALFSMYTNPHRLTKPLYRAPYSEKWEEKDWGWMLEKIARRVKDTRDKDLILKNSKGQTVNRLESIFMMGTSHASNEECAVIHQAMRGLGVVQMDHQARV</sequence>
<keyword evidence="7" id="KW-0408">Iron</keyword>
<organism evidence="10 11">
    <name type="scientific">Desulfovibrio piger ATCC 29098</name>
    <dbReference type="NCBI Taxonomy" id="411464"/>
    <lineage>
        <taxon>Bacteria</taxon>
        <taxon>Pseudomonadati</taxon>
        <taxon>Thermodesulfobacteriota</taxon>
        <taxon>Desulfovibrionia</taxon>
        <taxon>Desulfovibrionales</taxon>
        <taxon>Desulfovibrionaceae</taxon>
        <taxon>Desulfovibrio</taxon>
    </lineage>
</organism>
<evidence type="ECO:0000313" key="10">
    <source>
        <dbReference type="EMBL" id="EEB34008.1"/>
    </source>
</evidence>
<evidence type="ECO:0000256" key="2">
    <source>
        <dbReference type="ARBA" id="ARBA00004196"/>
    </source>
</evidence>
<dbReference type="GO" id="GO:0030313">
    <property type="term" value="C:cell envelope"/>
    <property type="evidence" value="ECO:0007669"/>
    <property type="project" value="UniProtKB-SubCell"/>
</dbReference>
<dbReference type="GO" id="GO:0009061">
    <property type="term" value="P:anaerobic respiration"/>
    <property type="evidence" value="ECO:0007669"/>
    <property type="project" value="TreeGrafter"/>
</dbReference>
<dbReference type="PROSITE" id="PS00551">
    <property type="entry name" value="MOLYBDOPTERIN_PROK_1"/>
    <property type="match status" value="1"/>
</dbReference>
<dbReference type="Gene3D" id="2.20.25.90">
    <property type="entry name" value="ADC-like domains"/>
    <property type="match status" value="1"/>
</dbReference>
<evidence type="ECO:0000256" key="6">
    <source>
        <dbReference type="ARBA" id="ARBA00023002"/>
    </source>
</evidence>
<dbReference type="PANTHER" id="PTHR43598:SF1">
    <property type="entry name" value="FORMATE DEHYDROGENASE-O MAJOR SUBUNIT"/>
    <property type="match status" value="1"/>
</dbReference>
<keyword evidence="8" id="KW-0411">Iron-sulfur</keyword>
<evidence type="ECO:0000256" key="4">
    <source>
        <dbReference type="ARBA" id="ARBA00022485"/>
    </source>
</evidence>
<name>B6WSI5_9BACT</name>
<dbReference type="eggNOG" id="COG0243">
    <property type="taxonomic scope" value="Bacteria"/>
</dbReference>
<keyword evidence="5" id="KW-0479">Metal-binding</keyword>
<dbReference type="GO" id="GO:0016491">
    <property type="term" value="F:oxidoreductase activity"/>
    <property type="evidence" value="ECO:0007669"/>
    <property type="project" value="UniProtKB-KW"/>
</dbReference>